<evidence type="ECO:0000313" key="1">
    <source>
        <dbReference type="EMBL" id="MDG0793470.1"/>
    </source>
</evidence>
<organism evidence="1 2">
    <name type="scientific">Cohnella ginsengisoli</name>
    <dbReference type="NCBI Taxonomy" id="425004"/>
    <lineage>
        <taxon>Bacteria</taxon>
        <taxon>Bacillati</taxon>
        <taxon>Bacillota</taxon>
        <taxon>Bacilli</taxon>
        <taxon>Bacillales</taxon>
        <taxon>Paenibacillaceae</taxon>
        <taxon>Cohnella</taxon>
    </lineage>
</organism>
<name>A0A9X4KPH8_9BACL</name>
<dbReference type="RefSeq" id="WP_277567246.1">
    <property type="nucleotide sequence ID" value="NZ_JAPDHZ010000004.1"/>
</dbReference>
<comment type="caution">
    <text evidence="1">The sequence shown here is derived from an EMBL/GenBank/DDBJ whole genome shotgun (WGS) entry which is preliminary data.</text>
</comment>
<reference evidence="1 2" key="1">
    <citation type="submission" date="2022-10" db="EMBL/GenBank/DDBJ databases">
        <title>Comparative genomic analysis of Cohnella hashimotonis sp. nov., isolated from the International Space Station.</title>
        <authorList>
            <person name="Simpson A."/>
            <person name="Venkateswaran K."/>
        </authorList>
    </citation>
    <scope>NUCLEOTIDE SEQUENCE [LARGE SCALE GENOMIC DNA]</scope>
    <source>
        <strain evidence="1 2">DSM 18997</strain>
    </source>
</reference>
<dbReference type="EMBL" id="JAPDHZ010000004">
    <property type="protein sequence ID" value="MDG0793470.1"/>
    <property type="molecule type" value="Genomic_DNA"/>
</dbReference>
<dbReference type="AlphaFoldDB" id="A0A9X4KPH8"/>
<evidence type="ECO:0008006" key="3">
    <source>
        <dbReference type="Google" id="ProtNLM"/>
    </source>
</evidence>
<accession>A0A9X4KPH8</accession>
<sequence length="205" mass="22180">MKKKIILLTLIGLLAVGGVVSAASLWGTYKGYAKVRLTLGGQAIATQDTPAINFQGSTMLPLSALKSAGVTYSYDAKKQTVDLKPAGANLVQLTEDVINLGGDGISLTDIEGDVTAVVYYPSLYGFDDDWTDIDQIFKKLVPVGAVYMRVVYTDDDEENMIEIKTSDYDKFLKGTITDDQLQQLWITSGPLFDDTTDSSEAESLG</sequence>
<proteinExistence type="predicted"/>
<dbReference type="Proteomes" id="UP001153387">
    <property type="component" value="Unassembled WGS sequence"/>
</dbReference>
<gene>
    <name evidence="1" type="ORF">OMP38_23505</name>
</gene>
<protein>
    <recommendedName>
        <fullName evidence="3">Copper amine oxidase-like N-terminal domain-containing protein</fullName>
    </recommendedName>
</protein>
<keyword evidence="2" id="KW-1185">Reference proteome</keyword>
<evidence type="ECO:0000313" key="2">
    <source>
        <dbReference type="Proteomes" id="UP001153387"/>
    </source>
</evidence>